<keyword evidence="10" id="KW-1185">Reference proteome</keyword>
<evidence type="ECO:0000256" key="5">
    <source>
        <dbReference type="ARBA" id="ARBA00022989"/>
    </source>
</evidence>
<feature type="transmembrane region" description="Helical" evidence="7">
    <location>
        <begin position="287"/>
        <end position="308"/>
    </location>
</feature>
<dbReference type="Pfam" id="PF07690">
    <property type="entry name" value="MFS_1"/>
    <property type="match status" value="1"/>
</dbReference>
<feature type="transmembrane region" description="Helical" evidence="7">
    <location>
        <begin position="101"/>
        <end position="122"/>
    </location>
</feature>
<keyword evidence="3" id="KW-1003">Cell membrane</keyword>
<dbReference type="InterPro" id="IPR020846">
    <property type="entry name" value="MFS_dom"/>
</dbReference>
<name>A0ABY7A719_9FIRM</name>
<evidence type="ECO:0000256" key="7">
    <source>
        <dbReference type="SAM" id="Phobius"/>
    </source>
</evidence>
<evidence type="ECO:0000256" key="1">
    <source>
        <dbReference type="ARBA" id="ARBA00004651"/>
    </source>
</evidence>
<feature type="domain" description="Major facilitator superfamily (MFS) profile" evidence="8">
    <location>
        <begin position="10"/>
        <end position="405"/>
    </location>
</feature>
<organism evidence="9 10">
    <name type="scientific">Lacrimispora xylanolytica</name>
    <dbReference type="NCBI Taxonomy" id="29375"/>
    <lineage>
        <taxon>Bacteria</taxon>
        <taxon>Bacillati</taxon>
        <taxon>Bacillota</taxon>
        <taxon>Clostridia</taxon>
        <taxon>Lachnospirales</taxon>
        <taxon>Lachnospiraceae</taxon>
        <taxon>Lacrimispora</taxon>
    </lineage>
</organism>
<evidence type="ECO:0000259" key="8">
    <source>
        <dbReference type="PROSITE" id="PS50850"/>
    </source>
</evidence>
<dbReference type="RefSeq" id="WP_024835661.1">
    <property type="nucleotide sequence ID" value="NZ_CP113524.1"/>
</dbReference>
<dbReference type="PANTHER" id="PTHR43266">
    <property type="entry name" value="MACROLIDE-EFFLUX PROTEIN"/>
    <property type="match status" value="1"/>
</dbReference>
<accession>A0ABY7A719</accession>
<feature type="transmembrane region" description="Helical" evidence="7">
    <location>
        <begin position="255"/>
        <end position="275"/>
    </location>
</feature>
<dbReference type="EMBL" id="CP113524">
    <property type="protein sequence ID" value="WAJ22331.1"/>
    <property type="molecule type" value="Genomic_DNA"/>
</dbReference>
<feature type="transmembrane region" description="Helical" evidence="7">
    <location>
        <begin position="43"/>
        <end position="64"/>
    </location>
</feature>
<evidence type="ECO:0000256" key="2">
    <source>
        <dbReference type="ARBA" id="ARBA00022448"/>
    </source>
</evidence>
<feature type="transmembrane region" description="Helical" evidence="7">
    <location>
        <begin position="168"/>
        <end position="187"/>
    </location>
</feature>
<dbReference type="PROSITE" id="PS50850">
    <property type="entry name" value="MFS"/>
    <property type="match status" value="1"/>
</dbReference>
<keyword evidence="6 7" id="KW-0472">Membrane</keyword>
<reference evidence="9" key="1">
    <citation type="submission" date="2022-11" db="EMBL/GenBank/DDBJ databases">
        <title>Lacrimispora xylanolytica sy1, complete genome.</title>
        <authorList>
            <person name="Choi S."/>
        </authorList>
    </citation>
    <scope>NUCLEOTIDE SEQUENCE</scope>
    <source>
        <strain evidence="9">Sy1</strain>
    </source>
</reference>
<evidence type="ECO:0000313" key="10">
    <source>
        <dbReference type="Proteomes" id="UP001163115"/>
    </source>
</evidence>
<protein>
    <submittedName>
        <fullName evidence="9">MFS transporter</fullName>
    </submittedName>
</protein>
<evidence type="ECO:0000256" key="4">
    <source>
        <dbReference type="ARBA" id="ARBA00022692"/>
    </source>
</evidence>
<keyword evidence="5 7" id="KW-1133">Transmembrane helix</keyword>
<evidence type="ECO:0000256" key="6">
    <source>
        <dbReference type="ARBA" id="ARBA00023136"/>
    </source>
</evidence>
<feature type="transmembrane region" description="Helical" evidence="7">
    <location>
        <begin position="314"/>
        <end position="340"/>
    </location>
</feature>
<dbReference type="Proteomes" id="UP001163115">
    <property type="component" value="Chromosome"/>
</dbReference>
<dbReference type="InterPro" id="IPR011701">
    <property type="entry name" value="MFS"/>
</dbReference>
<gene>
    <name evidence="9" type="ORF">OW255_12165</name>
</gene>
<dbReference type="Gene3D" id="1.20.1250.20">
    <property type="entry name" value="MFS general substrate transporter like domains"/>
    <property type="match status" value="1"/>
</dbReference>
<sequence>MGGDRNYKKNIILLIMGRVTSKFGVAFYLIVLPLFILKSSGSLAWSGVFFTLSTVPAIIVTPLLGLFVDRFNRKNIIILCDLFTGFLYFVLFVTYNFNDYLGVLLTVTIIINIVSNIFEIASKVFFSEIVSLETIERYNGIKSFGDNAASLIAPVLGTLTFGLWGFKIILLIMVILYVTSAILEYFIQYTSCKSDVSVKSNWIKELTEGIQFVRDHKDILYLFILVMSLNFFVGGSEEIMNPGILIQKYKISDVLFGFTSTTAILGTIIAGFIIFKNRKIKLQNYMYHFILINSGLMIITGGLSIILYPLKTLYFFLFLIIQLLIGFFTTCVNVPLNSYFQIHTPLQFQGRFFALLTFSSSLFVPLGILYSGFISSIIGPDVTYIVNNMFIVLIIIIILKRGKSRLIDNTFN</sequence>
<proteinExistence type="predicted"/>
<dbReference type="CDD" id="cd06173">
    <property type="entry name" value="MFS_MefA_like"/>
    <property type="match status" value="1"/>
</dbReference>
<keyword evidence="4 7" id="KW-0812">Transmembrane</keyword>
<comment type="subcellular location">
    <subcellularLocation>
        <location evidence="1">Cell membrane</location>
        <topology evidence="1">Multi-pass membrane protein</topology>
    </subcellularLocation>
</comment>
<keyword evidence="2" id="KW-0813">Transport</keyword>
<feature type="transmembrane region" description="Helical" evidence="7">
    <location>
        <begin position="76"/>
        <end position="95"/>
    </location>
</feature>
<feature type="transmembrane region" description="Helical" evidence="7">
    <location>
        <begin position="352"/>
        <end position="370"/>
    </location>
</feature>
<dbReference type="PANTHER" id="PTHR43266:SF2">
    <property type="entry name" value="MAJOR FACILITATOR SUPERFAMILY (MFS) PROFILE DOMAIN-CONTAINING PROTEIN"/>
    <property type="match status" value="1"/>
</dbReference>
<dbReference type="InterPro" id="IPR036259">
    <property type="entry name" value="MFS_trans_sf"/>
</dbReference>
<evidence type="ECO:0000256" key="3">
    <source>
        <dbReference type="ARBA" id="ARBA00022475"/>
    </source>
</evidence>
<feature type="transmembrane region" description="Helical" evidence="7">
    <location>
        <begin position="219"/>
        <end position="235"/>
    </location>
</feature>
<feature type="transmembrane region" description="Helical" evidence="7">
    <location>
        <begin position="382"/>
        <end position="399"/>
    </location>
</feature>
<feature type="transmembrane region" description="Helical" evidence="7">
    <location>
        <begin position="12"/>
        <end position="37"/>
    </location>
</feature>
<evidence type="ECO:0000313" key="9">
    <source>
        <dbReference type="EMBL" id="WAJ22331.1"/>
    </source>
</evidence>
<dbReference type="SUPFAM" id="SSF103473">
    <property type="entry name" value="MFS general substrate transporter"/>
    <property type="match status" value="1"/>
</dbReference>